<feature type="chain" id="PRO_5022161809" description="DUF1795 domain-containing protein" evidence="1">
    <location>
        <begin position="23"/>
        <end position="209"/>
    </location>
</feature>
<keyword evidence="3" id="KW-1185">Reference proteome</keyword>
<keyword evidence="1" id="KW-0732">Signal</keyword>
<name>A0A518DVX6_9BACT</name>
<dbReference type="Proteomes" id="UP000317648">
    <property type="component" value="Chromosome"/>
</dbReference>
<proteinExistence type="predicted"/>
<feature type="signal peptide" evidence="1">
    <location>
        <begin position="1"/>
        <end position="22"/>
    </location>
</feature>
<gene>
    <name evidence="2" type="ORF">Pla8534_38060</name>
</gene>
<organism evidence="2 3">
    <name type="scientific">Lignipirellula cremea</name>
    <dbReference type="NCBI Taxonomy" id="2528010"/>
    <lineage>
        <taxon>Bacteria</taxon>
        <taxon>Pseudomonadati</taxon>
        <taxon>Planctomycetota</taxon>
        <taxon>Planctomycetia</taxon>
        <taxon>Pirellulales</taxon>
        <taxon>Pirellulaceae</taxon>
        <taxon>Lignipirellula</taxon>
    </lineage>
</organism>
<evidence type="ECO:0008006" key="4">
    <source>
        <dbReference type="Google" id="ProtNLM"/>
    </source>
</evidence>
<evidence type="ECO:0000313" key="2">
    <source>
        <dbReference type="EMBL" id="QDU95987.1"/>
    </source>
</evidence>
<reference evidence="2 3" key="1">
    <citation type="submission" date="2019-02" db="EMBL/GenBank/DDBJ databases">
        <title>Deep-cultivation of Planctomycetes and their phenomic and genomic characterization uncovers novel biology.</title>
        <authorList>
            <person name="Wiegand S."/>
            <person name="Jogler M."/>
            <person name="Boedeker C."/>
            <person name="Pinto D."/>
            <person name="Vollmers J."/>
            <person name="Rivas-Marin E."/>
            <person name="Kohn T."/>
            <person name="Peeters S.H."/>
            <person name="Heuer A."/>
            <person name="Rast P."/>
            <person name="Oberbeckmann S."/>
            <person name="Bunk B."/>
            <person name="Jeske O."/>
            <person name="Meyerdierks A."/>
            <person name="Storesund J.E."/>
            <person name="Kallscheuer N."/>
            <person name="Luecker S."/>
            <person name="Lage O.M."/>
            <person name="Pohl T."/>
            <person name="Merkel B.J."/>
            <person name="Hornburger P."/>
            <person name="Mueller R.-W."/>
            <person name="Bruemmer F."/>
            <person name="Labrenz M."/>
            <person name="Spormann A.M."/>
            <person name="Op den Camp H."/>
            <person name="Overmann J."/>
            <person name="Amann R."/>
            <person name="Jetten M.S.M."/>
            <person name="Mascher T."/>
            <person name="Medema M.H."/>
            <person name="Devos D.P."/>
            <person name="Kaster A.-K."/>
            <person name="Ovreas L."/>
            <person name="Rohde M."/>
            <person name="Galperin M.Y."/>
            <person name="Jogler C."/>
        </authorList>
    </citation>
    <scope>NUCLEOTIDE SEQUENCE [LARGE SCALE GENOMIC DNA]</scope>
    <source>
        <strain evidence="2 3">Pla85_3_4</strain>
    </source>
</reference>
<evidence type="ECO:0000313" key="3">
    <source>
        <dbReference type="Proteomes" id="UP000317648"/>
    </source>
</evidence>
<accession>A0A518DVX6</accession>
<sequence precursor="true">MLVLLFLVLLAVQILPASSDDADPDTAPQPTLLQNTAGAVAVEPDPLSETASTGRRYASAMGKFTADFPLPPSVEEGTAELTGGDAPFTGVRANDPSGAVFQVVSYALPELSILNDQNELLDAYCDQVARQRQVTHRVELLLDGRVGRSLEYADTPARQPVTVRTRIYQLDDRQVHATVFLPQGVSADDKTSRFFDSLRLGAPSARQAD</sequence>
<evidence type="ECO:0000256" key="1">
    <source>
        <dbReference type="SAM" id="SignalP"/>
    </source>
</evidence>
<dbReference type="KEGG" id="lcre:Pla8534_38060"/>
<dbReference type="EMBL" id="CP036433">
    <property type="protein sequence ID" value="QDU95987.1"/>
    <property type="molecule type" value="Genomic_DNA"/>
</dbReference>
<dbReference type="AlphaFoldDB" id="A0A518DVX6"/>
<protein>
    <recommendedName>
        <fullName evidence="4">DUF1795 domain-containing protein</fullName>
    </recommendedName>
</protein>